<dbReference type="EMBL" id="FQUC01000018">
    <property type="protein sequence ID" value="SHG23205.1"/>
    <property type="molecule type" value="Genomic_DNA"/>
</dbReference>
<evidence type="ECO:0000259" key="1">
    <source>
        <dbReference type="Pfam" id="PF00534"/>
    </source>
</evidence>
<dbReference type="InterPro" id="IPR001296">
    <property type="entry name" value="Glyco_trans_1"/>
</dbReference>
<dbReference type="Gene3D" id="3.40.50.2000">
    <property type="entry name" value="Glycogen Phosphorylase B"/>
    <property type="match status" value="2"/>
</dbReference>
<evidence type="ECO:0000313" key="2">
    <source>
        <dbReference type="EMBL" id="SHG23205.1"/>
    </source>
</evidence>
<sequence length="394" mass="45329">MKSILIVTEVFYPENGLINDFVKELQERGYKVDVLTQYPSYPESVIFPGYKNEYYSIERWGEVTIHRFKLVEGYKNSIIKKILNYWTFVKVGKKIARKIGNEYDHILVYQTGPLTVGLPAVEIKKKFRKALTIWTFDIWPDTVYAYGFPKIFPLTYCLDRFIKKIYSSCDNILVSSEGFIKSIQKYVPDKEILYSPNWMIKEEQEVCPLRLDRGKFNFTFTGNISVSQNLENVLLGWELADLDNAILNIVGDGSSLQTLKQIIEERKIKNVKLFGRYPSNQIADILSQSDTLVLSLIPNHGIDKTEPFKIQSYLQSGKPILGVIAGAGRCIILDNQLGLCSSPTDITDIAEKFRNSLPYALENYSRIALSSKRLIKERFNRELIIDRVISIIEK</sequence>
<evidence type="ECO:0000313" key="3">
    <source>
        <dbReference type="Proteomes" id="UP000184480"/>
    </source>
</evidence>
<name>A0A1M5I4K7_9BACT</name>
<accession>A0A1M5I4K7</accession>
<dbReference type="Proteomes" id="UP000184480">
    <property type="component" value="Unassembled WGS sequence"/>
</dbReference>
<keyword evidence="3" id="KW-1185">Reference proteome</keyword>
<dbReference type="RefSeq" id="WP_139262109.1">
    <property type="nucleotide sequence ID" value="NZ_BBXL01000005.1"/>
</dbReference>
<dbReference type="CDD" id="cd03794">
    <property type="entry name" value="GT4_WbuB-like"/>
    <property type="match status" value="1"/>
</dbReference>
<dbReference type="PANTHER" id="PTHR12526">
    <property type="entry name" value="GLYCOSYLTRANSFERASE"/>
    <property type="match status" value="1"/>
</dbReference>
<dbReference type="SUPFAM" id="SSF53756">
    <property type="entry name" value="UDP-Glycosyltransferase/glycogen phosphorylase"/>
    <property type="match status" value="1"/>
</dbReference>
<reference evidence="3" key="1">
    <citation type="submission" date="2016-11" db="EMBL/GenBank/DDBJ databases">
        <authorList>
            <person name="Varghese N."/>
            <person name="Submissions S."/>
        </authorList>
    </citation>
    <scope>NUCLEOTIDE SEQUENCE [LARGE SCALE GENOMIC DNA]</scope>
    <source>
        <strain evidence="3">DSM 27370</strain>
    </source>
</reference>
<dbReference type="STRING" id="1346286.SAMN05444362_11840"/>
<proteinExistence type="predicted"/>
<organism evidence="2 3">
    <name type="scientific">Dysgonomonas macrotermitis</name>
    <dbReference type="NCBI Taxonomy" id="1346286"/>
    <lineage>
        <taxon>Bacteria</taxon>
        <taxon>Pseudomonadati</taxon>
        <taxon>Bacteroidota</taxon>
        <taxon>Bacteroidia</taxon>
        <taxon>Bacteroidales</taxon>
        <taxon>Dysgonomonadaceae</taxon>
        <taxon>Dysgonomonas</taxon>
    </lineage>
</organism>
<dbReference type="Pfam" id="PF00534">
    <property type="entry name" value="Glycos_transf_1"/>
    <property type="match status" value="1"/>
</dbReference>
<dbReference type="PANTHER" id="PTHR12526:SF609">
    <property type="entry name" value="LIPOPOLYSACCHARIDE BIOSYNTHESIS PROTEIN"/>
    <property type="match status" value="1"/>
</dbReference>
<dbReference type="GO" id="GO:0016757">
    <property type="term" value="F:glycosyltransferase activity"/>
    <property type="evidence" value="ECO:0007669"/>
    <property type="project" value="InterPro"/>
</dbReference>
<keyword evidence="2" id="KW-0808">Transferase</keyword>
<gene>
    <name evidence="2" type="ORF">SAMN05444362_11840</name>
</gene>
<dbReference type="AlphaFoldDB" id="A0A1M5I4K7"/>
<protein>
    <submittedName>
        <fullName evidence="2">Glycosyltransferase involved in cell wall bisynthesis</fullName>
    </submittedName>
</protein>
<feature type="domain" description="Glycosyl transferase family 1" evidence="1">
    <location>
        <begin position="211"/>
        <end position="354"/>
    </location>
</feature>